<evidence type="ECO:0000256" key="1">
    <source>
        <dbReference type="ARBA" id="ARBA00004651"/>
    </source>
</evidence>
<feature type="region of interest" description="Disordered" evidence="6">
    <location>
        <begin position="1"/>
        <end position="119"/>
    </location>
</feature>
<gene>
    <name evidence="10" type="ORF">Cch02nite_54650</name>
</gene>
<sequence length="313" mass="33647">MTISPGWYKDPADPSTQRYWDGEGWLGAPLPADATPPDGPPAAPPPPPPPAAPPAHPGQQGHPAHPGQQGHPGQQTPPVSGARDGAVPPVFPPAGIPHGGMPPGGPGMRPLPPGWPHPVPQPPVRPHGLPLATPGARLVARIVDTIALVLLNAVVNGWFIYLFLKAYIPFAESIGDKYLETGKLPLDMERPAQMDALLLVIILIALALWFAYEVPATAHTGQTLGKRLARIKVVRAENLDPLGVGRAWRRWSPLAMPLLLLSCCGPCFVILQMVDVVFILFDRQQRLAWHDRSAGTYVVRLPDPVRTEKRGTP</sequence>
<evidence type="ECO:0000256" key="6">
    <source>
        <dbReference type="SAM" id="MobiDB-lite"/>
    </source>
</evidence>
<dbReference type="InterPro" id="IPR018929">
    <property type="entry name" value="DUF2510"/>
</dbReference>
<evidence type="ECO:0008006" key="12">
    <source>
        <dbReference type="Google" id="ProtNLM"/>
    </source>
</evidence>
<feature type="compositionally biased region" description="Low complexity" evidence="6">
    <location>
        <begin position="26"/>
        <end position="36"/>
    </location>
</feature>
<evidence type="ECO:0000256" key="4">
    <source>
        <dbReference type="ARBA" id="ARBA00022989"/>
    </source>
</evidence>
<feature type="domain" description="DUF2510" evidence="9">
    <location>
        <begin position="5"/>
        <end position="37"/>
    </location>
</feature>
<keyword evidence="5 7" id="KW-0472">Membrane</keyword>
<evidence type="ECO:0000256" key="7">
    <source>
        <dbReference type="SAM" id="Phobius"/>
    </source>
</evidence>
<protein>
    <recommendedName>
        <fullName evidence="12">RDD family protein</fullName>
    </recommendedName>
</protein>
<dbReference type="AlphaFoldDB" id="A0A8J3NTS4"/>
<dbReference type="Pfam" id="PF10708">
    <property type="entry name" value="DUF2510"/>
    <property type="match status" value="1"/>
</dbReference>
<evidence type="ECO:0000256" key="5">
    <source>
        <dbReference type="ARBA" id="ARBA00023136"/>
    </source>
</evidence>
<keyword evidence="11" id="KW-1185">Reference proteome</keyword>
<keyword evidence="2" id="KW-1003">Cell membrane</keyword>
<feature type="transmembrane region" description="Helical" evidence="7">
    <location>
        <begin position="196"/>
        <end position="212"/>
    </location>
</feature>
<feature type="transmembrane region" description="Helical" evidence="7">
    <location>
        <begin position="258"/>
        <end position="281"/>
    </location>
</feature>
<feature type="compositionally biased region" description="Low complexity" evidence="6">
    <location>
        <begin position="57"/>
        <end position="78"/>
    </location>
</feature>
<dbReference type="RefSeq" id="WP_191843917.1">
    <property type="nucleotide sequence ID" value="NZ_BAAALB010000029.1"/>
</dbReference>
<dbReference type="PANTHER" id="PTHR36115">
    <property type="entry name" value="PROLINE-RICH ANTIGEN HOMOLOG-RELATED"/>
    <property type="match status" value="1"/>
</dbReference>
<feature type="compositionally biased region" description="Pro residues" evidence="6">
    <location>
        <begin position="103"/>
        <end position="119"/>
    </location>
</feature>
<name>A0A8J3NTS4_9ACTN</name>
<comment type="subcellular location">
    <subcellularLocation>
        <location evidence="1">Cell membrane</location>
        <topology evidence="1">Multi-pass membrane protein</topology>
    </subcellularLocation>
</comment>
<evidence type="ECO:0000259" key="9">
    <source>
        <dbReference type="Pfam" id="PF10708"/>
    </source>
</evidence>
<dbReference type="Proteomes" id="UP000619293">
    <property type="component" value="Unassembled WGS sequence"/>
</dbReference>
<proteinExistence type="predicted"/>
<evidence type="ECO:0000256" key="3">
    <source>
        <dbReference type="ARBA" id="ARBA00022692"/>
    </source>
</evidence>
<dbReference type="GO" id="GO:0005886">
    <property type="term" value="C:plasma membrane"/>
    <property type="evidence" value="ECO:0007669"/>
    <property type="project" value="UniProtKB-SubCell"/>
</dbReference>
<comment type="caution">
    <text evidence="10">The sequence shown here is derived from an EMBL/GenBank/DDBJ whole genome shotgun (WGS) entry which is preliminary data.</text>
</comment>
<evidence type="ECO:0000313" key="10">
    <source>
        <dbReference type="EMBL" id="GIF92021.1"/>
    </source>
</evidence>
<evidence type="ECO:0000256" key="2">
    <source>
        <dbReference type="ARBA" id="ARBA00022475"/>
    </source>
</evidence>
<evidence type="ECO:0000313" key="11">
    <source>
        <dbReference type="Proteomes" id="UP000619293"/>
    </source>
</evidence>
<evidence type="ECO:0000259" key="8">
    <source>
        <dbReference type="Pfam" id="PF06271"/>
    </source>
</evidence>
<feature type="compositionally biased region" description="Pro residues" evidence="6">
    <location>
        <begin position="37"/>
        <end position="56"/>
    </location>
</feature>
<feature type="transmembrane region" description="Helical" evidence="7">
    <location>
        <begin position="146"/>
        <end position="164"/>
    </location>
</feature>
<dbReference type="InterPro" id="IPR051791">
    <property type="entry name" value="Pra-immunoreactive"/>
</dbReference>
<organism evidence="10 11">
    <name type="scientific">Catellatospora chokoriensis</name>
    <dbReference type="NCBI Taxonomy" id="310353"/>
    <lineage>
        <taxon>Bacteria</taxon>
        <taxon>Bacillati</taxon>
        <taxon>Actinomycetota</taxon>
        <taxon>Actinomycetes</taxon>
        <taxon>Micromonosporales</taxon>
        <taxon>Micromonosporaceae</taxon>
        <taxon>Catellatospora</taxon>
    </lineage>
</organism>
<feature type="domain" description="RDD" evidence="8">
    <location>
        <begin position="132"/>
        <end position="295"/>
    </location>
</feature>
<keyword evidence="3 7" id="KW-0812">Transmembrane</keyword>
<reference evidence="10 11" key="1">
    <citation type="submission" date="2021-01" db="EMBL/GenBank/DDBJ databases">
        <title>Whole genome shotgun sequence of Catellatospora chokoriensis NBRC 107358.</title>
        <authorList>
            <person name="Komaki H."/>
            <person name="Tamura T."/>
        </authorList>
    </citation>
    <scope>NUCLEOTIDE SEQUENCE [LARGE SCALE GENOMIC DNA]</scope>
    <source>
        <strain evidence="10 11">NBRC 107358</strain>
    </source>
</reference>
<dbReference type="InterPro" id="IPR010432">
    <property type="entry name" value="RDD"/>
</dbReference>
<dbReference type="Pfam" id="PF06271">
    <property type="entry name" value="RDD"/>
    <property type="match status" value="1"/>
</dbReference>
<accession>A0A8J3NTS4</accession>
<dbReference type="EMBL" id="BONG01000040">
    <property type="protein sequence ID" value="GIF92021.1"/>
    <property type="molecule type" value="Genomic_DNA"/>
</dbReference>
<dbReference type="PANTHER" id="PTHR36115:SF4">
    <property type="entry name" value="MEMBRANE PROTEIN"/>
    <property type="match status" value="1"/>
</dbReference>
<keyword evidence="4 7" id="KW-1133">Transmembrane helix</keyword>